<dbReference type="GO" id="GO:0005886">
    <property type="term" value="C:plasma membrane"/>
    <property type="evidence" value="ECO:0000318"/>
    <property type="project" value="GO_Central"/>
</dbReference>
<feature type="transmembrane region" description="Helical" evidence="13">
    <location>
        <begin position="235"/>
        <end position="260"/>
    </location>
</feature>
<keyword evidence="12 13" id="KW-0807">Transducer</keyword>
<dbReference type="GO" id="GO:0005550">
    <property type="term" value="F:pheromone binding"/>
    <property type="evidence" value="ECO:0000318"/>
    <property type="project" value="GO_Central"/>
</dbReference>
<feature type="transmembrane region" description="Helical" evidence="13">
    <location>
        <begin position="128"/>
        <end position="153"/>
    </location>
</feature>
<reference evidence="15" key="3">
    <citation type="submission" date="2025-09" db="UniProtKB">
        <authorList>
            <consortium name="Ensembl"/>
        </authorList>
    </citation>
    <scope>IDENTIFICATION</scope>
</reference>
<keyword evidence="11" id="KW-0325">Glycoprotein</keyword>
<sequence length="300" mass="34359">MITQNEILRIAYPNQIVFGVLGNSFLIFFYSFKLNSVRKNKKSIILILIHFLFTNIILLLFRGIPKAFEVWELKYFVHYPGSIFLIYMQRVARSLSLCSCALLSVFQAITISPSSLRIAELKTRALKCIFFCCLLCWVLNLLADIVLPLYVIVLGNRTHSKVDHNIGFSALDLHEMKTTIFLIWKFAYDGFFVSVMAITSGFIVLLLYRHHQRVQHIHMTTLSQRGSSEIRAAKAVLLLVITFASFNLMSSFFVMYMTFLKVANPMLLHVSVFLSLLFPTVSPFLLLNSDTQITSSYCAH</sequence>
<evidence type="ECO:0000313" key="16">
    <source>
        <dbReference type="Proteomes" id="UP000002280"/>
    </source>
</evidence>
<keyword evidence="6 13" id="KW-0812">Transmembrane</keyword>
<comment type="similarity">
    <text evidence="3 13">Belongs to the G-protein coupled receptor 1 family.</text>
</comment>
<feature type="transmembrane region" description="Helical" evidence="13">
    <location>
        <begin position="266"/>
        <end position="287"/>
    </location>
</feature>
<dbReference type="FunFam" id="1.20.1070.10:FF:000033">
    <property type="entry name" value="Vomeronasal type-1 receptor"/>
    <property type="match status" value="1"/>
</dbReference>
<protein>
    <recommendedName>
        <fullName evidence="13">Vomeronasal type-1 receptor</fullName>
    </recommendedName>
</protein>
<keyword evidence="9 13" id="KW-0472">Membrane</keyword>
<feature type="domain" description="G-protein coupled receptors family 1 profile" evidence="14">
    <location>
        <begin position="22"/>
        <end position="286"/>
    </location>
</feature>
<keyword evidence="7 13" id="KW-1133">Transmembrane helix</keyword>
<dbReference type="GO" id="GO:0007606">
    <property type="term" value="P:sensory perception of chemical stimulus"/>
    <property type="evidence" value="ECO:0007669"/>
    <property type="project" value="UniProtKB-ARBA"/>
</dbReference>
<evidence type="ECO:0000256" key="13">
    <source>
        <dbReference type="RuleBase" id="RU364061"/>
    </source>
</evidence>
<dbReference type="GO" id="GO:0019236">
    <property type="term" value="P:response to pheromone"/>
    <property type="evidence" value="ECO:0007669"/>
    <property type="project" value="UniProtKB-KW"/>
</dbReference>
<keyword evidence="8 13" id="KW-0297">G-protein coupled receptor</keyword>
<evidence type="ECO:0000256" key="3">
    <source>
        <dbReference type="ARBA" id="ARBA00010663"/>
    </source>
</evidence>
<evidence type="ECO:0000256" key="8">
    <source>
        <dbReference type="ARBA" id="ARBA00023040"/>
    </source>
</evidence>
<feature type="transmembrane region" description="Helical" evidence="13">
    <location>
        <begin position="12"/>
        <end position="32"/>
    </location>
</feature>
<evidence type="ECO:0000256" key="2">
    <source>
        <dbReference type="ARBA" id="ARBA00004651"/>
    </source>
</evidence>
<evidence type="ECO:0000256" key="5">
    <source>
        <dbReference type="ARBA" id="ARBA00022507"/>
    </source>
</evidence>
<evidence type="ECO:0000313" key="15">
    <source>
        <dbReference type="Ensembl" id="ENSMODP00000060202.1"/>
    </source>
</evidence>
<dbReference type="GeneTree" id="ENSGT00960000186612"/>
<dbReference type="PANTHER" id="PTHR24062">
    <property type="entry name" value="VOMERONASAL TYPE-1 RECEPTOR"/>
    <property type="match status" value="1"/>
</dbReference>
<keyword evidence="4 13" id="KW-1003">Cell membrane</keyword>
<evidence type="ECO:0000256" key="4">
    <source>
        <dbReference type="ARBA" id="ARBA00022475"/>
    </source>
</evidence>
<dbReference type="Ensembl" id="ENSMODT00000068918.1">
    <property type="protein sequence ID" value="ENSMODP00000060202.1"/>
    <property type="gene ID" value="ENSMODG00000046737.1"/>
</dbReference>
<dbReference type="Proteomes" id="UP000002280">
    <property type="component" value="Chromosome 5"/>
</dbReference>
<proteinExistence type="inferred from homology"/>
<dbReference type="Pfam" id="PF03402">
    <property type="entry name" value="V1R"/>
    <property type="match status" value="1"/>
</dbReference>
<keyword evidence="10 13" id="KW-0675">Receptor</keyword>
<gene>
    <name evidence="15" type="primary">monDomV1R1262</name>
</gene>
<dbReference type="GO" id="GO:0016503">
    <property type="term" value="F:pheromone receptor activity"/>
    <property type="evidence" value="ECO:0007669"/>
    <property type="project" value="InterPro"/>
</dbReference>
<feature type="transmembrane region" description="Helical" evidence="13">
    <location>
        <begin position="44"/>
        <end position="64"/>
    </location>
</feature>
<evidence type="ECO:0000256" key="1">
    <source>
        <dbReference type="ARBA" id="ARBA00003878"/>
    </source>
</evidence>
<dbReference type="OrthoDB" id="9451097at2759"/>
<dbReference type="KEGG" id="mdo:100018398"/>
<dbReference type="InterPro" id="IPR017452">
    <property type="entry name" value="GPCR_Rhodpsn_7TM"/>
</dbReference>
<keyword evidence="5 13" id="KW-0589">Pheromone response</keyword>
<keyword evidence="16" id="KW-1185">Reference proteome</keyword>
<name>A0A5F8HJQ6_MONDO</name>
<evidence type="ECO:0000259" key="14">
    <source>
        <dbReference type="PROSITE" id="PS50262"/>
    </source>
</evidence>
<evidence type="ECO:0000256" key="9">
    <source>
        <dbReference type="ARBA" id="ARBA00023136"/>
    </source>
</evidence>
<evidence type="ECO:0000256" key="10">
    <source>
        <dbReference type="ARBA" id="ARBA00023170"/>
    </source>
</evidence>
<evidence type="ECO:0000256" key="12">
    <source>
        <dbReference type="ARBA" id="ARBA00023224"/>
    </source>
</evidence>
<dbReference type="CTD" id="100018398"/>
<evidence type="ECO:0000256" key="7">
    <source>
        <dbReference type="ARBA" id="ARBA00022989"/>
    </source>
</evidence>
<dbReference type="GeneID" id="100018398"/>
<feature type="transmembrane region" description="Helical" evidence="13">
    <location>
        <begin position="186"/>
        <end position="208"/>
    </location>
</feature>
<dbReference type="OMA" id="HEMKTTI"/>
<reference evidence="15 16" key="1">
    <citation type="journal article" date="2007" name="Nature">
        <title>Genome of the marsupial Monodelphis domestica reveals innovation in non-coding sequences.</title>
        <authorList>
            <person name="Mikkelsen T.S."/>
            <person name="Wakefield M.J."/>
            <person name="Aken B."/>
            <person name="Amemiya C.T."/>
            <person name="Chang J.L."/>
            <person name="Duke S."/>
            <person name="Garber M."/>
            <person name="Gentles A.J."/>
            <person name="Goodstadt L."/>
            <person name="Heger A."/>
            <person name="Jurka J."/>
            <person name="Kamal M."/>
            <person name="Mauceli E."/>
            <person name="Searle S.M."/>
            <person name="Sharpe T."/>
            <person name="Baker M.L."/>
            <person name="Batzer M.A."/>
            <person name="Benos P.V."/>
            <person name="Belov K."/>
            <person name="Clamp M."/>
            <person name="Cook A."/>
            <person name="Cuff J."/>
            <person name="Das R."/>
            <person name="Davidow L."/>
            <person name="Deakin J.E."/>
            <person name="Fazzari M.J."/>
            <person name="Glass J.L."/>
            <person name="Grabherr M."/>
            <person name="Greally J.M."/>
            <person name="Gu W."/>
            <person name="Hore T.A."/>
            <person name="Huttley G.A."/>
            <person name="Kleber M."/>
            <person name="Jirtle R.L."/>
            <person name="Koina E."/>
            <person name="Lee J.T."/>
            <person name="Mahony S."/>
            <person name="Marra M.A."/>
            <person name="Miller R.D."/>
            <person name="Nicholls R.D."/>
            <person name="Oda M."/>
            <person name="Papenfuss A.T."/>
            <person name="Parra Z.E."/>
            <person name="Pollock D.D."/>
            <person name="Ray D.A."/>
            <person name="Schein J.E."/>
            <person name="Speed T.P."/>
            <person name="Thompson K."/>
            <person name="VandeBerg J.L."/>
            <person name="Wade C.M."/>
            <person name="Walker J.A."/>
            <person name="Waters P.D."/>
            <person name="Webber C."/>
            <person name="Weidman J.R."/>
            <person name="Xie X."/>
            <person name="Zody M.C."/>
            <person name="Baldwin J."/>
            <person name="Abdouelleil A."/>
            <person name="Abdulkadir J."/>
            <person name="Abebe A."/>
            <person name="Abera B."/>
            <person name="Abreu J."/>
            <person name="Acer S.C."/>
            <person name="Aftuck L."/>
            <person name="Alexander A."/>
            <person name="An P."/>
            <person name="Anderson E."/>
            <person name="Anderson S."/>
            <person name="Arachi H."/>
            <person name="Azer M."/>
            <person name="Bachantsang P."/>
            <person name="Barry A."/>
            <person name="Bayul T."/>
            <person name="Berlin A."/>
            <person name="Bessette D."/>
            <person name="Bloom T."/>
            <person name="Bloom T."/>
            <person name="Boguslavskiy L."/>
            <person name="Bonnet C."/>
            <person name="Boukhgalter B."/>
            <person name="Bourzgui I."/>
            <person name="Brown A."/>
            <person name="Cahill P."/>
            <person name="Channer S."/>
            <person name="Cheshatsang Y."/>
            <person name="Chuda L."/>
            <person name="Citroen M."/>
            <person name="Collymore A."/>
            <person name="Cooke P."/>
            <person name="Costello M."/>
            <person name="D'Aco K."/>
            <person name="Daza R."/>
            <person name="De Haan G."/>
            <person name="DeGray S."/>
            <person name="DeMaso C."/>
            <person name="Dhargay N."/>
            <person name="Dooley K."/>
            <person name="Dooley E."/>
            <person name="Doricent M."/>
            <person name="Dorje P."/>
            <person name="Dorjee K."/>
            <person name="Dupes A."/>
            <person name="Elong R."/>
            <person name="Falk J."/>
            <person name="Farina A."/>
            <person name="Faro S."/>
            <person name="Ferguson D."/>
            <person name="Fisher S."/>
            <person name="Foley C.D."/>
            <person name="Franke A."/>
            <person name="Friedrich D."/>
            <person name="Gadbois L."/>
            <person name="Gearin G."/>
            <person name="Gearin C.R."/>
            <person name="Giannoukos G."/>
            <person name="Goode T."/>
            <person name="Graham J."/>
            <person name="Grandbois E."/>
            <person name="Grewal S."/>
            <person name="Gyaltsen K."/>
            <person name="Hafez N."/>
            <person name="Hagos B."/>
            <person name="Hall J."/>
            <person name="Henson C."/>
            <person name="Hollinger A."/>
            <person name="Honan T."/>
            <person name="Huard M.D."/>
            <person name="Hughes L."/>
            <person name="Hurhula B."/>
            <person name="Husby M.E."/>
            <person name="Kamat A."/>
            <person name="Kanga B."/>
            <person name="Kashin S."/>
            <person name="Khazanovich D."/>
            <person name="Kisner P."/>
            <person name="Lance K."/>
            <person name="Lara M."/>
            <person name="Lee W."/>
            <person name="Lennon N."/>
            <person name="Letendre F."/>
            <person name="LeVine R."/>
            <person name="Lipovsky A."/>
            <person name="Liu X."/>
            <person name="Liu J."/>
            <person name="Liu S."/>
            <person name="Lokyitsang T."/>
            <person name="Lokyitsang Y."/>
            <person name="Lubonja R."/>
            <person name="Lui A."/>
            <person name="MacDonald P."/>
            <person name="Magnisalis V."/>
            <person name="Maru K."/>
            <person name="Matthews C."/>
            <person name="McCusker W."/>
            <person name="McDonough S."/>
            <person name="Mehta T."/>
            <person name="Meldrim J."/>
            <person name="Meneus L."/>
            <person name="Mihai O."/>
            <person name="Mihalev A."/>
            <person name="Mihova T."/>
            <person name="Mittelman R."/>
            <person name="Mlenga V."/>
            <person name="Montmayeur A."/>
            <person name="Mulrain L."/>
            <person name="Navidi A."/>
            <person name="Naylor J."/>
            <person name="Negash T."/>
            <person name="Nguyen T."/>
            <person name="Nguyen N."/>
            <person name="Nicol R."/>
            <person name="Norbu C."/>
            <person name="Norbu N."/>
            <person name="Novod N."/>
            <person name="O'Neill B."/>
            <person name="Osman S."/>
            <person name="Markiewicz E."/>
            <person name="Oyono O.L."/>
            <person name="Patti C."/>
            <person name="Phunkhang P."/>
            <person name="Pierre F."/>
            <person name="Priest M."/>
            <person name="Raghuraman S."/>
            <person name="Rege F."/>
            <person name="Reyes R."/>
            <person name="Rise C."/>
            <person name="Rogov P."/>
            <person name="Ross K."/>
            <person name="Ryan E."/>
            <person name="Settipalli S."/>
            <person name="Shea T."/>
            <person name="Sherpa N."/>
            <person name="Shi L."/>
            <person name="Shih D."/>
            <person name="Sparrow T."/>
            <person name="Spaulding J."/>
            <person name="Stalker J."/>
            <person name="Stange-Thomann N."/>
            <person name="Stavropoulos S."/>
            <person name="Stone C."/>
            <person name="Strader C."/>
            <person name="Tesfaye S."/>
            <person name="Thomson T."/>
            <person name="Thoulutsang Y."/>
            <person name="Thoulutsang D."/>
            <person name="Topham K."/>
            <person name="Topping I."/>
            <person name="Tsamla T."/>
            <person name="Vassiliev H."/>
            <person name="Vo A."/>
            <person name="Wangchuk T."/>
            <person name="Wangdi T."/>
            <person name="Weiand M."/>
            <person name="Wilkinson J."/>
            <person name="Wilson A."/>
            <person name="Yadav S."/>
            <person name="Young G."/>
            <person name="Yu Q."/>
            <person name="Zembek L."/>
            <person name="Zhong D."/>
            <person name="Zimmer A."/>
            <person name="Zwirko Z."/>
            <person name="Jaffe D.B."/>
            <person name="Alvarez P."/>
            <person name="Brockman W."/>
            <person name="Butler J."/>
            <person name="Chin C."/>
            <person name="Gnerre S."/>
            <person name="MacCallum I."/>
            <person name="Graves J.A."/>
            <person name="Ponting C.P."/>
            <person name="Breen M."/>
            <person name="Samollow P.B."/>
            <person name="Lander E.S."/>
            <person name="Lindblad-Toh K."/>
        </authorList>
    </citation>
    <scope>NUCLEOTIDE SEQUENCE [LARGE SCALE GENOMIC DNA]</scope>
</reference>
<feature type="transmembrane region" description="Helical" evidence="13">
    <location>
        <begin position="94"/>
        <end position="116"/>
    </location>
</feature>
<organism evidence="15 16">
    <name type="scientific">Monodelphis domestica</name>
    <name type="common">Gray short-tailed opossum</name>
    <dbReference type="NCBI Taxonomy" id="13616"/>
    <lineage>
        <taxon>Eukaryota</taxon>
        <taxon>Metazoa</taxon>
        <taxon>Chordata</taxon>
        <taxon>Craniata</taxon>
        <taxon>Vertebrata</taxon>
        <taxon>Euteleostomi</taxon>
        <taxon>Mammalia</taxon>
        <taxon>Metatheria</taxon>
        <taxon>Didelphimorphia</taxon>
        <taxon>Didelphidae</taxon>
        <taxon>Monodelphis</taxon>
    </lineage>
</organism>
<dbReference type="InterPro" id="IPR004072">
    <property type="entry name" value="Vmron_rcpt_1"/>
</dbReference>
<dbReference type="Gene3D" id="1.20.1070.10">
    <property type="entry name" value="Rhodopsin 7-helix transmembrane proteins"/>
    <property type="match status" value="1"/>
</dbReference>
<dbReference type="SUPFAM" id="SSF81321">
    <property type="entry name" value="Family A G protein-coupled receptor-like"/>
    <property type="match status" value="1"/>
</dbReference>
<dbReference type="InParanoid" id="A0A5F8HJQ6"/>
<comment type="function">
    <text evidence="1">Putative pheromone receptor.</text>
</comment>
<dbReference type="AlphaFoldDB" id="A0A5F8HJQ6"/>
<evidence type="ECO:0000256" key="6">
    <source>
        <dbReference type="ARBA" id="ARBA00022692"/>
    </source>
</evidence>
<evidence type="ECO:0000256" key="11">
    <source>
        <dbReference type="ARBA" id="ARBA00023180"/>
    </source>
</evidence>
<reference evidence="15" key="2">
    <citation type="submission" date="2025-08" db="UniProtKB">
        <authorList>
            <consortium name="Ensembl"/>
        </authorList>
    </citation>
    <scope>IDENTIFICATION</scope>
</reference>
<comment type="subcellular location">
    <subcellularLocation>
        <location evidence="2 13">Cell membrane</location>
        <topology evidence="2 13">Multi-pass membrane protein</topology>
    </subcellularLocation>
</comment>
<accession>A0A5F8HJQ6</accession>
<dbReference type="PROSITE" id="PS50262">
    <property type="entry name" value="G_PROTEIN_RECEP_F1_2"/>
    <property type="match status" value="1"/>
</dbReference>